<name>A0A2P5FHV4_TREOI</name>
<evidence type="ECO:0000313" key="1">
    <source>
        <dbReference type="EMBL" id="PON97391.1"/>
    </source>
</evidence>
<reference evidence="2" key="1">
    <citation type="submission" date="2016-06" db="EMBL/GenBank/DDBJ databases">
        <title>Parallel loss of symbiosis genes in relatives of nitrogen-fixing non-legume Parasponia.</title>
        <authorList>
            <person name="Van Velzen R."/>
            <person name="Holmer R."/>
            <person name="Bu F."/>
            <person name="Rutten L."/>
            <person name="Van Zeijl A."/>
            <person name="Liu W."/>
            <person name="Santuari L."/>
            <person name="Cao Q."/>
            <person name="Sharma T."/>
            <person name="Shen D."/>
            <person name="Roswanjaya Y."/>
            <person name="Wardhani T."/>
            <person name="Kalhor M.S."/>
            <person name="Jansen J."/>
            <person name="Van den Hoogen J."/>
            <person name="Gungor B."/>
            <person name="Hartog M."/>
            <person name="Hontelez J."/>
            <person name="Verver J."/>
            <person name="Yang W.-C."/>
            <person name="Schijlen E."/>
            <person name="Repin R."/>
            <person name="Schilthuizen M."/>
            <person name="Schranz E."/>
            <person name="Heidstra R."/>
            <person name="Miyata K."/>
            <person name="Fedorova E."/>
            <person name="Kohlen W."/>
            <person name="Bisseling T."/>
            <person name="Smit S."/>
            <person name="Geurts R."/>
        </authorList>
    </citation>
    <scope>NUCLEOTIDE SEQUENCE [LARGE SCALE GENOMIC DNA]</scope>
    <source>
        <strain evidence="2">cv. RG33-2</strain>
    </source>
</reference>
<keyword evidence="2" id="KW-1185">Reference proteome</keyword>
<gene>
    <name evidence="1" type="ORF">TorRG33x02_068580</name>
</gene>
<dbReference type="AlphaFoldDB" id="A0A2P5FHV4"/>
<sequence>MSSSQTGPYIQELQEQAGWHTRTSAKTYTNELLQWKGLFHCGSTVLNQGDHIPDYCLLLMGFIQFELHSVACCHEYNYKILLLMRTYMRMEPKKSVPLEMEYEIRWSSSITPPFTSLSTK</sequence>
<organism evidence="1 2">
    <name type="scientific">Trema orientale</name>
    <name type="common">Charcoal tree</name>
    <name type="synonym">Celtis orientalis</name>
    <dbReference type="NCBI Taxonomy" id="63057"/>
    <lineage>
        <taxon>Eukaryota</taxon>
        <taxon>Viridiplantae</taxon>
        <taxon>Streptophyta</taxon>
        <taxon>Embryophyta</taxon>
        <taxon>Tracheophyta</taxon>
        <taxon>Spermatophyta</taxon>
        <taxon>Magnoliopsida</taxon>
        <taxon>eudicotyledons</taxon>
        <taxon>Gunneridae</taxon>
        <taxon>Pentapetalae</taxon>
        <taxon>rosids</taxon>
        <taxon>fabids</taxon>
        <taxon>Rosales</taxon>
        <taxon>Cannabaceae</taxon>
        <taxon>Trema</taxon>
    </lineage>
</organism>
<accession>A0A2P5FHV4</accession>
<evidence type="ECO:0000313" key="2">
    <source>
        <dbReference type="Proteomes" id="UP000237000"/>
    </source>
</evidence>
<comment type="caution">
    <text evidence="1">The sequence shown here is derived from an EMBL/GenBank/DDBJ whole genome shotgun (WGS) entry which is preliminary data.</text>
</comment>
<dbReference type="InParanoid" id="A0A2P5FHV4"/>
<protein>
    <submittedName>
        <fullName evidence="1">Uncharacterized protein</fullName>
    </submittedName>
</protein>
<proteinExistence type="predicted"/>
<dbReference type="EMBL" id="JXTC01000032">
    <property type="protein sequence ID" value="PON97391.1"/>
    <property type="molecule type" value="Genomic_DNA"/>
</dbReference>
<dbReference type="Proteomes" id="UP000237000">
    <property type="component" value="Unassembled WGS sequence"/>
</dbReference>